<keyword evidence="2" id="KW-0732">Signal</keyword>
<dbReference type="PROSITE" id="PS51257">
    <property type="entry name" value="PROKAR_LIPOPROTEIN"/>
    <property type="match status" value="1"/>
</dbReference>
<feature type="chain" id="PRO_5045730223" evidence="2">
    <location>
        <begin position="17"/>
        <end position="291"/>
    </location>
</feature>
<dbReference type="Gene3D" id="2.40.128.270">
    <property type="match status" value="1"/>
</dbReference>
<dbReference type="Proteomes" id="UP001589898">
    <property type="component" value="Unassembled WGS sequence"/>
</dbReference>
<gene>
    <name evidence="5" type="ORF">ACFFFU_07005</name>
</gene>
<reference evidence="5 6" key="1">
    <citation type="submission" date="2024-09" db="EMBL/GenBank/DDBJ databases">
        <authorList>
            <person name="Sun Q."/>
            <person name="Mori K."/>
        </authorList>
    </citation>
    <scope>NUCLEOTIDE SEQUENCE [LARGE SCALE GENOMIC DNA]</scope>
    <source>
        <strain evidence="5 6">KCTC 52403</strain>
    </source>
</reference>
<feature type="domain" description="DUF306" evidence="3">
    <location>
        <begin position="64"/>
        <end position="178"/>
    </location>
</feature>
<dbReference type="RefSeq" id="WP_189497926.1">
    <property type="nucleotide sequence ID" value="NZ_BMZT01000008.1"/>
</dbReference>
<feature type="signal peptide" evidence="2">
    <location>
        <begin position="1"/>
        <end position="16"/>
    </location>
</feature>
<dbReference type="Pfam" id="PF03724">
    <property type="entry name" value="META"/>
    <property type="match status" value="1"/>
</dbReference>
<feature type="domain" description="DUF4377" evidence="4">
    <location>
        <begin position="199"/>
        <end position="283"/>
    </location>
</feature>
<dbReference type="PANTHER" id="PTHR35535:SF1">
    <property type="entry name" value="HEAT SHOCK PROTEIN HSLJ"/>
    <property type="match status" value="1"/>
</dbReference>
<proteinExistence type="predicted"/>
<evidence type="ECO:0000313" key="5">
    <source>
        <dbReference type="EMBL" id="MFC0717496.1"/>
    </source>
</evidence>
<dbReference type="PANTHER" id="PTHR35535">
    <property type="entry name" value="HEAT SHOCK PROTEIN HSLJ"/>
    <property type="match status" value="1"/>
</dbReference>
<dbReference type="InterPro" id="IPR025485">
    <property type="entry name" value="DUF4377"/>
</dbReference>
<dbReference type="EMBL" id="JBHLTF010000028">
    <property type="protein sequence ID" value="MFC0717496.1"/>
    <property type="molecule type" value="Genomic_DNA"/>
</dbReference>
<feature type="compositionally biased region" description="Low complexity" evidence="1">
    <location>
        <begin position="28"/>
        <end position="38"/>
    </location>
</feature>
<protein>
    <submittedName>
        <fullName evidence="5">META domain-containing protein</fullName>
    </submittedName>
</protein>
<feature type="region of interest" description="Disordered" evidence="1">
    <location>
        <begin position="19"/>
        <end position="63"/>
    </location>
</feature>
<comment type="caution">
    <text evidence="5">The sequence shown here is derived from an EMBL/GenBank/DDBJ whole genome shotgun (WGS) entry which is preliminary data.</text>
</comment>
<accession>A0ABV6SZ45</accession>
<sequence length="291" mass="30925">MKHLVPLALPVALALAACSPRDTPDAPAPAADASLSAEARGHAANQPDAAPSPPGRAPAPDLSATLAGHHWRLESASAADGGRIDALSGNPDAPLQLDFRDGRVSVSNACNAMGADFTLDAGELGLGPMISTQMACAEPLMAMEREAHTRLAGRHQVQLEPGEPPRLRLVNALGDTLVFSGAPTAQTRHGSAPERVFLEVAAERIECRHPLMPDHRCLRVREVRYDDRGLKQGTGEWGPLYEEIEGFEHKPGTRSVLRLDRYRRQDVPADASSVAYVLDMVVETGPAAAGN</sequence>
<evidence type="ECO:0000313" key="6">
    <source>
        <dbReference type="Proteomes" id="UP001589898"/>
    </source>
</evidence>
<organism evidence="5 6">
    <name type="scientific">Luteimonas padinae</name>
    <dbReference type="NCBI Taxonomy" id="1714359"/>
    <lineage>
        <taxon>Bacteria</taxon>
        <taxon>Pseudomonadati</taxon>
        <taxon>Pseudomonadota</taxon>
        <taxon>Gammaproteobacteria</taxon>
        <taxon>Lysobacterales</taxon>
        <taxon>Lysobacteraceae</taxon>
        <taxon>Luteimonas</taxon>
    </lineage>
</organism>
<dbReference type="InterPro" id="IPR038670">
    <property type="entry name" value="HslJ-like_sf"/>
</dbReference>
<dbReference type="InterPro" id="IPR053147">
    <property type="entry name" value="Hsp_HslJ-like"/>
</dbReference>
<dbReference type="Pfam" id="PF14302">
    <property type="entry name" value="DUF4377"/>
    <property type="match status" value="1"/>
</dbReference>
<evidence type="ECO:0000259" key="4">
    <source>
        <dbReference type="Pfam" id="PF14302"/>
    </source>
</evidence>
<evidence type="ECO:0000256" key="2">
    <source>
        <dbReference type="SAM" id="SignalP"/>
    </source>
</evidence>
<keyword evidence="6" id="KW-1185">Reference proteome</keyword>
<dbReference type="InterPro" id="IPR005184">
    <property type="entry name" value="DUF306_Meta_HslJ"/>
</dbReference>
<name>A0ABV6SZ45_9GAMM</name>
<evidence type="ECO:0000259" key="3">
    <source>
        <dbReference type="Pfam" id="PF03724"/>
    </source>
</evidence>
<evidence type="ECO:0000256" key="1">
    <source>
        <dbReference type="SAM" id="MobiDB-lite"/>
    </source>
</evidence>